<evidence type="ECO:0000313" key="1">
    <source>
        <dbReference type="EMBL" id="UJF32943.1"/>
    </source>
</evidence>
<dbReference type="EMBL" id="CP090978">
    <property type="protein sequence ID" value="UJF32943.1"/>
    <property type="molecule type" value="Genomic_DNA"/>
</dbReference>
<dbReference type="RefSeq" id="WP_235119286.1">
    <property type="nucleotide sequence ID" value="NZ_CP090978.1"/>
</dbReference>
<reference evidence="1 2" key="1">
    <citation type="journal article" date="2024" name="Int. J. Syst. Evol. Microbiol.">
        <title>Paenibacillus hexagrammi sp. nov., a novel bacterium isolated from the gut content of Hexagrammos agrammus.</title>
        <authorList>
            <person name="Jung H.K."/>
            <person name="Kim D.G."/>
            <person name="Zin H."/>
            <person name="Park J."/>
            <person name="Jung H."/>
            <person name="Kim Y.O."/>
            <person name="Kong H.J."/>
            <person name="Kim J.W."/>
            <person name="Kim Y.S."/>
        </authorList>
    </citation>
    <scope>NUCLEOTIDE SEQUENCE [LARGE SCALE GENOMIC DNA]</scope>
    <source>
        <strain evidence="1 2">YPD9-1</strain>
    </source>
</reference>
<sequence length="87" mass="9287">MLLAMGVIFGMKGGQVFAEGDTSNTPKYNWVKGGTKVDLGTTSNLDLGTDFVFLNASDTKQLLTDNHEKPSGTKIGSVYLAMNISVQ</sequence>
<protein>
    <submittedName>
        <fullName evidence="1">Uncharacterized protein</fullName>
    </submittedName>
</protein>
<organism evidence="1 2">
    <name type="scientific">Paenibacillus hexagrammi</name>
    <dbReference type="NCBI Taxonomy" id="2908839"/>
    <lineage>
        <taxon>Bacteria</taxon>
        <taxon>Bacillati</taxon>
        <taxon>Bacillota</taxon>
        <taxon>Bacilli</taxon>
        <taxon>Bacillales</taxon>
        <taxon>Paenibacillaceae</taxon>
        <taxon>Paenibacillus</taxon>
    </lineage>
</organism>
<proteinExistence type="predicted"/>
<evidence type="ECO:0000313" key="2">
    <source>
        <dbReference type="Proteomes" id="UP001649230"/>
    </source>
</evidence>
<accession>A0ABY3SFY5</accession>
<keyword evidence="2" id="KW-1185">Reference proteome</keyword>
<name>A0ABY3SFY5_9BACL</name>
<gene>
    <name evidence="1" type="ORF">L0M14_25755</name>
</gene>
<dbReference type="Proteomes" id="UP001649230">
    <property type="component" value="Chromosome"/>
</dbReference>